<dbReference type="AlphaFoldDB" id="A0AA39A139"/>
<protein>
    <submittedName>
        <fullName evidence="1">Uncharacterized protein</fullName>
    </submittedName>
</protein>
<evidence type="ECO:0000313" key="2">
    <source>
        <dbReference type="Proteomes" id="UP001168098"/>
    </source>
</evidence>
<accession>A0AA39A139</accession>
<comment type="caution">
    <text evidence="1">The sequence shown here is derived from an EMBL/GenBank/DDBJ whole genome shotgun (WGS) entry which is preliminary data.</text>
</comment>
<evidence type="ECO:0000313" key="1">
    <source>
        <dbReference type="EMBL" id="KAJ9699030.1"/>
    </source>
</evidence>
<keyword evidence="2" id="KW-1185">Reference proteome</keyword>
<reference evidence="1 2" key="1">
    <citation type="journal article" date="2023" name="BMC Biotechnol.">
        <title>Vitis rotundifolia cv Carlos genome sequencing.</title>
        <authorList>
            <person name="Huff M."/>
            <person name="Hulse-Kemp A."/>
            <person name="Scheffler B."/>
            <person name="Youngblood R."/>
            <person name="Simpson S."/>
            <person name="Babiker E."/>
            <person name="Staton M."/>
        </authorList>
    </citation>
    <scope>NUCLEOTIDE SEQUENCE [LARGE SCALE GENOMIC DNA]</scope>
    <source>
        <tissue evidence="1">Leaf</tissue>
    </source>
</reference>
<sequence length="37" mass="4047">MDPRLHQAARLGDLVALKSLLEEDPLLLEKGCSITLS</sequence>
<gene>
    <name evidence="1" type="ORF">PVL29_007882</name>
</gene>
<proteinExistence type="predicted"/>
<organism evidence="1 2">
    <name type="scientific">Vitis rotundifolia</name>
    <name type="common">Muscadine grape</name>
    <dbReference type="NCBI Taxonomy" id="103349"/>
    <lineage>
        <taxon>Eukaryota</taxon>
        <taxon>Viridiplantae</taxon>
        <taxon>Streptophyta</taxon>
        <taxon>Embryophyta</taxon>
        <taxon>Tracheophyta</taxon>
        <taxon>Spermatophyta</taxon>
        <taxon>Magnoliopsida</taxon>
        <taxon>eudicotyledons</taxon>
        <taxon>Gunneridae</taxon>
        <taxon>Pentapetalae</taxon>
        <taxon>rosids</taxon>
        <taxon>Vitales</taxon>
        <taxon>Vitaceae</taxon>
        <taxon>Viteae</taxon>
        <taxon>Vitis</taxon>
    </lineage>
</organism>
<name>A0AA39A139_VITRO</name>
<dbReference type="Proteomes" id="UP001168098">
    <property type="component" value="Unassembled WGS sequence"/>
</dbReference>
<dbReference type="EMBL" id="JARBHA010000006">
    <property type="protein sequence ID" value="KAJ9699030.1"/>
    <property type="molecule type" value="Genomic_DNA"/>
</dbReference>